<dbReference type="Proteomes" id="UP000268313">
    <property type="component" value="Unassembled WGS sequence"/>
</dbReference>
<evidence type="ECO:0000313" key="3">
    <source>
        <dbReference type="Proteomes" id="UP000268313"/>
    </source>
</evidence>
<keyword evidence="3" id="KW-1185">Reference proteome</keyword>
<feature type="region of interest" description="Disordered" evidence="1">
    <location>
        <begin position="1"/>
        <end position="31"/>
    </location>
</feature>
<dbReference type="RefSeq" id="WP_120602100.1">
    <property type="nucleotide sequence ID" value="NZ_RAWE01000022.1"/>
</dbReference>
<sequence>MDAISRSRTALLPTTYREPAEQPQRSTPKPRVLERSINTVDAFTPHTPTHKALVDQVRRTTTPTAISIRPPTEGLTKSAESEPRVSAQGFFSSVGDALKDFGGRVVDGVAGIGKGIYDSVKGTLKNTWEMAETFGKGIANIFTGRFAEGFTQLGLSVLKAIQTPTDGLLRLGGSILSAIQTMLFIEPTSRKLTGDELAALHEVYGDSIDYTRIEIKEGNAGLLTVGGRPFTHGDTIYIPKDSLPLQPELLVHEAAHVWQHQHGGNDYMSEALVAQLFGDGYNVGKALRQGKSWEQMNPEQQAEFIELAFGQGCFETPPAPFELGGKDYTQQLEAAKKSLRAGQGAP</sequence>
<dbReference type="OrthoDB" id="8686772at2"/>
<comment type="caution">
    <text evidence="2">The sequence shown here is derived from an EMBL/GenBank/DDBJ whole genome shotgun (WGS) entry which is preliminary data.</text>
</comment>
<gene>
    <name evidence="2" type="ORF">D7X32_09000</name>
</gene>
<evidence type="ECO:0000256" key="1">
    <source>
        <dbReference type="SAM" id="MobiDB-lite"/>
    </source>
</evidence>
<dbReference type="EMBL" id="RAWE01000022">
    <property type="protein sequence ID" value="RKH05046.1"/>
    <property type="molecule type" value="Genomic_DNA"/>
</dbReference>
<evidence type="ECO:0008006" key="4">
    <source>
        <dbReference type="Google" id="ProtNLM"/>
    </source>
</evidence>
<dbReference type="AlphaFoldDB" id="A0A3A8KBZ4"/>
<accession>A0A3A8KBZ4</accession>
<name>A0A3A8KBZ4_9BACT</name>
<organism evidence="2 3">
    <name type="scientific">Corallococcus carmarthensis</name>
    <dbReference type="NCBI Taxonomy" id="2316728"/>
    <lineage>
        <taxon>Bacteria</taxon>
        <taxon>Pseudomonadati</taxon>
        <taxon>Myxococcota</taxon>
        <taxon>Myxococcia</taxon>
        <taxon>Myxococcales</taxon>
        <taxon>Cystobacterineae</taxon>
        <taxon>Myxococcaceae</taxon>
        <taxon>Corallococcus</taxon>
    </lineage>
</organism>
<protein>
    <recommendedName>
        <fullName evidence="4">DUF4157 domain-containing protein</fullName>
    </recommendedName>
</protein>
<proteinExistence type="predicted"/>
<evidence type="ECO:0000313" key="2">
    <source>
        <dbReference type="EMBL" id="RKH05046.1"/>
    </source>
</evidence>
<reference evidence="3" key="1">
    <citation type="submission" date="2018-09" db="EMBL/GenBank/DDBJ databases">
        <authorList>
            <person name="Livingstone P.G."/>
            <person name="Whitworth D.E."/>
        </authorList>
    </citation>
    <scope>NUCLEOTIDE SEQUENCE [LARGE SCALE GENOMIC DNA]</scope>
    <source>
        <strain evidence="3">CA043D</strain>
    </source>
</reference>